<dbReference type="PANTHER" id="PTHR33164">
    <property type="entry name" value="TRANSCRIPTIONAL REGULATOR, MARR FAMILY"/>
    <property type="match status" value="1"/>
</dbReference>
<dbReference type="Gene3D" id="1.10.10.10">
    <property type="entry name" value="Winged helix-like DNA-binding domain superfamily/Winged helix DNA-binding domain"/>
    <property type="match status" value="1"/>
</dbReference>
<dbReference type="SMART" id="SM00347">
    <property type="entry name" value="HTH_MARR"/>
    <property type="match status" value="1"/>
</dbReference>
<comment type="caution">
    <text evidence="2">The sequence shown here is derived from an EMBL/GenBank/DDBJ whole genome shotgun (WGS) entry which is preliminary data.</text>
</comment>
<dbReference type="PANTHER" id="PTHR33164:SF99">
    <property type="entry name" value="MARR FAMILY REGULATORY PROTEIN"/>
    <property type="match status" value="1"/>
</dbReference>
<dbReference type="InterPro" id="IPR000835">
    <property type="entry name" value="HTH_MarR-typ"/>
</dbReference>
<dbReference type="GO" id="GO:0006950">
    <property type="term" value="P:response to stress"/>
    <property type="evidence" value="ECO:0007669"/>
    <property type="project" value="TreeGrafter"/>
</dbReference>
<dbReference type="PRINTS" id="PR00598">
    <property type="entry name" value="HTHMARR"/>
</dbReference>
<dbReference type="AlphaFoldDB" id="A0A919R514"/>
<protein>
    <recommendedName>
        <fullName evidence="1">HTH marR-type domain-containing protein</fullName>
    </recommendedName>
</protein>
<name>A0A919R514_9ACTN</name>
<dbReference type="SUPFAM" id="SSF46785">
    <property type="entry name" value="Winged helix' DNA-binding domain"/>
    <property type="match status" value="1"/>
</dbReference>
<dbReference type="Pfam" id="PF12802">
    <property type="entry name" value="MarR_2"/>
    <property type="match status" value="1"/>
</dbReference>
<accession>A0A919R514</accession>
<proteinExistence type="predicted"/>
<evidence type="ECO:0000259" key="1">
    <source>
        <dbReference type="PROSITE" id="PS50995"/>
    </source>
</evidence>
<gene>
    <name evidence="2" type="ORF">Sru01_35080</name>
</gene>
<reference evidence="2" key="1">
    <citation type="submission" date="2021-01" db="EMBL/GenBank/DDBJ databases">
        <title>Whole genome shotgun sequence of Sphaerisporangium rufum NBRC 109079.</title>
        <authorList>
            <person name="Komaki H."/>
            <person name="Tamura T."/>
        </authorList>
    </citation>
    <scope>NUCLEOTIDE SEQUENCE</scope>
    <source>
        <strain evidence="2">NBRC 109079</strain>
    </source>
</reference>
<dbReference type="InterPro" id="IPR036388">
    <property type="entry name" value="WH-like_DNA-bd_sf"/>
</dbReference>
<dbReference type="GO" id="GO:0003700">
    <property type="term" value="F:DNA-binding transcription factor activity"/>
    <property type="evidence" value="ECO:0007669"/>
    <property type="project" value="InterPro"/>
</dbReference>
<dbReference type="RefSeq" id="WP_203986485.1">
    <property type="nucleotide sequence ID" value="NZ_BOOU01000049.1"/>
</dbReference>
<dbReference type="Proteomes" id="UP000655287">
    <property type="component" value="Unassembled WGS sequence"/>
</dbReference>
<evidence type="ECO:0000313" key="3">
    <source>
        <dbReference type="Proteomes" id="UP000655287"/>
    </source>
</evidence>
<feature type="domain" description="HTH marR-type" evidence="1">
    <location>
        <begin position="5"/>
        <end position="138"/>
    </location>
</feature>
<organism evidence="2 3">
    <name type="scientific">Sphaerisporangium rufum</name>
    <dbReference type="NCBI Taxonomy" id="1381558"/>
    <lineage>
        <taxon>Bacteria</taxon>
        <taxon>Bacillati</taxon>
        <taxon>Actinomycetota</taxon>
        <taxon>Actinomycetes</taxon>
        <taxon>Streptosporangiales</taxon>
        <taxon>Streptosporangiaceae</taxon>
        <taxon>Sphaerisporangium</taxon>
    </lineage>
</organism>
<dbReference type="InterPro" id="IPR036390">
    <property type="entry name" value="WH_DNA-bd_sf"/>
</dbReference>
<dbReference type="PROSITE" id="PS50995">
    <property type="entry name" value="HTH_MARR_2"/>
    <property type="match status" value="1"/>
</dbReference>
<evidence type="ECO:0000313" key="2">
    <source>
        <dbReference type="EMBL" id="GII78526.1"/>
    </source>
</evidence>
<dbReference type="InterPro" id="IPR039422">
    <property type="entry name" value="MarR/SlyA-like"/>
</dbReference>
<sequence length="143" mass="15379">MSSDAGDLQEAVGRFVRVFGLLQPDQTPCGQPIPASESHALAELAREGELRQVELARRLHLEKSTTSRLVGQLGGRGWVERRSAPEDGRGVLVRLTPAGEQAAGRLALARRALFQTVIDRIPEAERDGVLHALSLLIGALDGT</sequence>
<keyword evidence="3" id="KW-1185">Reference proteome</keyword>
<dbReference type="EMBL" id="BOOU01000049">
    <property type="protein sequence ID" value="GII78526.1"/>
    <property type="molecule type" value="Genomic_DNA"/>
</dbReference>